<dbReference type="RefSeq" id="WP_005938124.1">
    <property type="nucleotide sequence ID" value="NZ_ATVK01000046.1"/>
</dbReference>
<name>L7L7N4_9ACTN</name>
<evidence type="ECO:0008006" key="3">
    <source>
        <dbReference type="Google" id="ProtNLM"/>
    </source>
</evidence>
<organism evidence="1 2">
    <name type="scientific">Gordonia hirsuta DSM 44140 = NBRC 16056</name>
    <dbReference type="NCBI Taxonomy" id="1121927"/>
    <lineage>
        <taxon>Bacteria</taxon>
        <taxon>Bacillati</taxon>
        <taxon>Actinomycetota</taxon>
        <taxon>Actinomycetes</taxon>
        <taxon>Mycobacteriales</taxon>
        <taxon>Gordoniaceae</taxon>
        <taxon>Gordonia</taxon>
    </lineage>
</organism>
<protein>
    <recommendedName>
        <fullName evidence="3">DUF2505 domain-containing protein</fullName>
    </recommendedName>
</protein>
<gene>
    <name evidence="1" type="ORF">GOHSU_14_01010</name>
</gene>
<dbReference type="InterPro" id="IPR019639">
    <property type="entry name" value="DUF2505"/>
</dbReference>
<keyword evidence="2" id="KW-1185">Reference proteome</keyword>
<dbReference type="eggNOG" id="ENOG5030NPT">
    <property type="taxonomic scope" value="Bacteria"/>
</dbReference>
<dbReference type="EMBL" id="BANT01000014">
    <property type="protein sequence ID" value="GAC56934.1"/>
    <property type="molecule type" value="Genomic_DNA"/>
</dbReference>
<evidence type="ECO:0000313" key="2">
    <source>
        <dbReference type="Proteomes" id="UP000053405"/>
    </source>
</evidence>
<dbReference type="AlphaFoldDB" id="L7L7N4"/>
<dbReference type="Pfam" id="PF10698">
    <property type="entry name" value="DUF2505"/>
    <property type="match status" value="1"/>
</dbReference>
<sequence>MASNFEYSVSYPFGVAAVWQLFTSEQYWRDLIERTNAELGAVDSFTHDGNKVTVTTTQGVAPEELPSVVTAVHPGGVKIPRTIDFVLAGDQIIGQMAASVEGAPAKIHGDVMIGGEPATATYDGNCEVTIPFVGGKIERAILDQLIHLLDAERDATIEIAQRA</sequence>
<comment type="caution">
    <text evidence="1">The sequence shown here is derived from an EMBL/GenBank/DDBJ whole genome shotgun (WGS) entry which is preliminary data.</text>
</comment>
<dbReference type="Proteomes" id="UP000053405">
    <property type="component" value="Unassembled WGS sequence"/>
</dbReference>
<proteinExistence type="predicted"/>
<dbReference type="STRING" id="1121927.GOHSU_14_01010"/>
<evidence type="ECO:0000313" key="1">
    <source>
        <dbReference type="EMBL" id="GAC56934.1"/>
    </source>
</evidence>
<reference evidence="1 2" key="1">
    <citation type="submission" date="2012-12" db="EMBL/GenBank/DDBJ databases">
        <title>Whole genome shotgun sequence of Gordonia hirsuta NBRC 16056.</title>
        <authorList>
            <person name="Isaki-Nakamura S."/>
            <person name="Hosoyama A."/>
            <person name="Tsuchikane K."/>
            <person name="Katsumata H."/>
            <person name="Baba S."/>
            <person name="Yamazaki S."/>
            <person name="Fujita N."/>
        </authorList>
    </citation>
    <scope>NUCLEOTIDE SEQUENCE [LARGE SCALE GENOMIC DNA]</scope>
    <source>
        <strain evidence="1 2">NBRC 16056</strain>
    </source>
</reference>
<accession>L7L7N4</accession>